<dbReference type="Proteomes" id="UP000297280">
    <property type="component" value="Unassembled WGS sequence"/>
</dbReference>
<feature type="transmembrane region" description="Helical" evidence="3">
    <location>
        <begin position="407"/>
        <end position="426"/>
    </location>
</feature>
<evidence type="ECO:0000313" key="5">
    <source>
        <dbReference type="Proteomes" id="UP000297280"/>
    </source>
</evidence>
<evidence type="ECO:0000256" key="3">
    <source>
        <dbReference type="SAM" id="Phobius"/>
    </source>
</evidence>
<dbReference type="EMBL" id="PQXO01000474">
    <property type="protein sequence ID" value="TGO84698.1"/>
    <property type="molecule type" value="Genomic_DNA"/>
</dbReference>
<keyword evidence="3" id="KW-0812">Transmembrane</keyword>
<dbReference type="AlphaFoldDB" id="A0A4Z1KGN6"/>
<reference evidence="4 5" key="1">
    <citation type="submission" date="2017-12" db="EMBL/GenBank/DDBJ databases">
        <title>Comparative genomics of Botrytis spp.</title>
        <authorList>
            <person name="Valero-Jimenez C.A."/>
            <person name="Tapia P."/>
            <person name="Veloso J."/>
            <person name="Silva-Moreno E."/>
            <person name="Staats M."/>
            <person name="Valdes J.H."/>
            <person name="Van Kan J.A.L."/>
        </authorList>
    </citation>
    <scope>NUCLEOTIDE SEQUENCE [LARGE SCALE GENOMIC DNA]</scope>
    <source>
        <strain evidence="4 5">MUCL3349</strain>
    </source>
</reference>
<gene>
    <name evidence="4" type="ORF">BPOR_0475g00010</name>
</gene>
<evidence type="ECO:0000256" key="1">
    <source>
        <dbReference type="SAM" id="Coils"/>
    </source>
</evidence>
<name>A0A4Z1KGN6_9HELO</name>
<accession>A0A4Z1KGN6</accession>
<evidence type="ECO:0000256" key="2">
    <source>
        <dbReference type="SAM" id="MobiDB-lite"/>
    </source>
</evidence>
<keyword evidence="1" id="KW-0175">Coiled coil</keyword>
<evidence type="ECO:0000313" key="4">
    <source>
        <dbReference type="EMBL" id="TGO84698.1"/>
    </source>
</evidence>
<sequence>MWLARPAAKVLWKRHQKKKRRKKNNPNYSASKKQPRSSRDRWWSGKGRDNPREQRWWSEAGAKITSEEKAMEMRSIADKASRLRRQDAEFAKEKERFEEKAHVAKNDQREAAEVLREKHLDVKRDESELRRRESKLRRDASELRREKSHLREKYAAIRAKEEKVEDEKASIREEKRNLRLARERLMEYSERVRETIDRAVDYVGGYHEEDEQLPTKQLWIRRILFMFTGFPIIGLYFVVLTGCMANNVISRAFYTINVFSGASDEFIVPNFRVGYFGVCAIIPSTGKDVCTPNFPYGRTASSAAAMVQAALFKGSTDTSTSENIELAVGIQQKLLPLILVPFFAFSIGVLWTIWTLPTSKMASAILQWSAGNMMSAAGSISTAGGAIQFVTSRSTGQQISRGVPLQIGQYVIALGCLGFAAMVGYIDKRGRRKAHEGFKMRFQVEGFKV</sequence>
<feature type="transmembrane region" description="Helical" evidence="3">
    <location>
        <begin position="334"/>
        <end position="354"/>
    </location>
</feature>
<feature type="region of interest" description="Disordered" evidence="2">
    <location>
        <begin position="1"/>
        <end position="70"/>
    </location>
</feature>
<keyword evidence="3" id="KW-0472">Membrane</keyword>
<feature type="transmembrane region" description="Helical" evidence="3">
    <location>
        <begin position="223"/>
        <end position="245"/>
    </location>
</feature>
<organism evidence="4 5">
    <name type="scientific">Botrytis porri</name>
    <dbReference type="NCBI Taxonomy" id="87229"/>
    <lineage>
        <taxon>Eukaryota</taxon>
        <taxon>Fungi</taxon>
        <taxon>Dikarya</taxon>
        <taxon>Ascomycota</taxon>
        <taxon>Pezizomycotina</taxon>
        <taxon>Leotiomycetes</taxon>
        <taxon>Helotiales</taxon>
        <taxon>Sclerotiniaceae</taxon>
        <taxon>Botrytis</taxon>
    </lineage>
</organism>
<feature type="coiled-coil region" evidence="1">
    <location>
        <begin position="126"/>
        <end position="198"/>
    </location>
</feature>
<proteinExistence type="predicted"/>
<feature type="compositionally biased region" description="Basic residues" evidence="2">
    <location>
        <begin position="11"/>
        <end position="24"/>
    </location>
</feature>
<keyword evidence="3" id="KW-1133">Transmembrane helix</keyword>
<keyword evidence="5" id="KW-1185">Reference proteome</keyword>
<comment type="caution">
    <text evidence="4">The sequence shown here is derived from an EMBL/GenBank/DDBJ whole genome shotgun (WGS) entry which is preliminary data.</text>
</comment>
<feature type="compositionally biased region" description="Basic and acidic residues" evidence="2">
    <location>
        <begin position="37"/>
        <end position="56"/>
    </location>
</feature>
<protein>
    <submittedName>
        <fullName evidence="4">Uncharacterized protein</fullName>
    </submittedName>
</protein>